<evidence type="ECO:0000256" key="14">
    <source>
        <dbReference type="PROSITE-ProRule" id="PRU00377"/>
    </source>
</evidence>
<dbReference type="PROSITE" id="PS01186">
    <property type="entry name" value="EGF_2"/>
    <property type="match status" value="7"/>
</dbReference>
<dbReference type="Pfam" id="PF07657">
    <property type="entry name" value="MNNL"/>
    <property type="match status" value="1"/>
</dbReference>
<feature type="disulfide bond" evidence="13">
    <location>
        <begin position="324"/>
        <end position="333"/>
    </location>
</feature>
<dbReference type="FunFam" id="2.10.25.10:FF:000018">
    <property type="entry name" value="Delta-like 1"/>
    <property type="match status" value="1"/>
</dbReference>
<dbReference type="Pfam" id="PF00008">
    <property type="entry name" value="EGF"/>
    <property type="match status" value="4"/>
</dbReference>
<dbReference type="Pfam" id="PF01414">
    <property type="entry name" value="DSL"/>
    <property type="match status" value="1"/>
</dbReference>
<dbReference type="SMART" id="SM00179">
    <property type="entry name" value="EGF_CA"/>
    <property type="match status" value="6"/>
</dbReference>
<evidence type="ECO:0000256" key="1">
    <source>
        <dbReference type="ARBA" id="ARBA00004479"/>
    </source>
</evidence>
<dbReference type="Proteomes" id="UP000186922">
    <property type="component" value="Unassembled WGS sequence"/>
</dbReference>
<evidence type="ECO:0000256" key="10">
    <source>
        <dbReference type="ARBA" id="ARBA00023136"/>
    </source>
</evidence>
<keyword evidence="9 15" id="KW-1133">Transmembrane helix</keyword>
<dbReference type="InterPro" id="IPR051022">
    <property type="entry name" value="Notch_Cell-Fate_Det"/>
</dbReference>
<feature type="domain" description="EGF-like" evidence="19">
    <location>
        <begin position="454"/>
        <end position="494"/>
    </location>
</feature>
<dbReference type="GO" id="GO:0009986">
    <property type="term" value="C:cell surface"/>
    <property type="evidence" value="ECO:0007669"/>
    <property type="project" value="UniProtKB-ARBA"/>
</dbReference>
<feature type="chain" id="PRO_5008898956" description="Delta-like protein" evidence="18">
    <location>
        <begin position="24"/>
        <end position="754"/>
    </location>
</feature>
<dbReference type="OrthoDB" id="283575at2759"/>
<keyword evidence="3 13" id="KW-0245">EGF-like domain</keyword>
<keyword evidence="4 15" id="KW-0812">Transmembrane</keyword>
<feature type="disulfide bond" evidence="14">
    <location>
        <begin position="200"/>
        <end position="212"/>
    </location>
</feature>
<dbReference type="PROSITE" id="PS00022">
    <property type="entry name" value="EGF_1"/>
    <property type="match status" value="7"/>
</dbReference>
<dbReference type="CDD" id="cd00054">
    <property type="entry name" value="EGF_CA"/>
    <property type="match status" value="5"/>
</dbReference>
<dbReference type="GO" id="GO:0043208">
    <property type="term" value="F:glycosphingolipid binding"/>
    <property type="evidence" value="ECO:0007669"/>
    <property type="project" value="UniProtKB-ARBA"/>
</dbReference>
<feature type="disulfide bond" evidence="13">
    <location>
        <begin position="402"/>
        <end position="411"/>
    </location>
</feature>
<dbReference type="STRING" id="947166.A0A1D1VXB9"/>
<feature type="region of interest" description="Disordered" evidence="16">
    <location>
        <begin position="709"/>
        <end position="733"/>
    </location>
</feature>
<dbReference type="Pfam" id="PF21700">
    <property type="entry name" value="EGF_DL_JAG"/>
    <property type="match status" value="1"/>
</dbReference>
<evidence type="ECO:0000313" key="22">
    <source>
        <dbReference type="Proteomes" id="UP000186922"/>
    </source>
</evidence>
<evidence type="ECO:0000256" key="7">
    <source>
        <dbReference type="ARBA" id="ARBA00022782"/>
    </source>
</evidence>
<dbReference type="PROSITE" id="PS00010">
    <property type="entry name" value="ASX_HYDROXYL"/>
    <property type="match status" value="1"/>
</dbReference>
<evidence type="ECO:0000256" key="16">
    <source>
        <dbReference type="SAM" id="MobiDB-lite"/>
    </source>
</evidence>
<evidence type="ECO:0000256" key="6">
    <source>
        <dbReference type="ARBA" id="ARBA00022737"/>
    </source>
</evidence>
<feature type="domain" description="EGF-like" evidence="19">
    <location>
        <begin position="414"/>
        <end position="450"/>
    </location>
</feature>
<keyword evidence="11 13" id="KW-1015">Disulfide bond</keyword>
<evidence type="ECO:0000259" key="20">
    <source>
        <dbReference type="PROSITE" id="PS51051"/>
    </source>
</evidence>
<keyword evidence="12" id="KW-0325">Glycoprotein</keyword>
<dbReference type="GO" id="GO:0007219">
    <property type="term" value="P:Notch signaling pathway"/>
    <property type="evidence" value="ECO:0007669"/>
    <property type="project" value="InterPro"/>
</dbReference>
<keyword evidence="6 15" id="KW-0677">Repeat</keyword>
<keyword evidence="5 15" id="KW-0732">Signal</keyword>
<evidence type="ECO:0000256" key="17">
    <source>
        <dbReference type="SAM" id="Phobius"/>
    </source>
</evidence>
<feature type="disulfide bond" evidence="13">
    <location>
        <begin position="440"/>
        <end position="449"/>
    </location>
</feature>
<dbReference type="GO" id="GO:0042063">
    <property type="term" value="P:gliogenesis"/>
    <property type="evidence" value="ECO:0007669"/>
    <property type="project" value="UniProtKB-ARBA"/>
</dbReference>
<feature type="domain" description="EGF-like" evidence="19">
    <location>
        <begin position="296"/>
        <end position="334"/>
    </location>
</feature>
<keyword evidence="10 15" id="KW-0472">Membrane</keyword>
<feature type="disulfide bond" evidence="13">
    <location>
        <begin position="524"/>
        <end position="533"/>
    </location>
</feature>
<dbReference type="InterPro" id="IPR000742">
    <property type="entry name" value="EGF"/>
</dbReference>
<sequence length="754" mass="82867">MDLTSVLLLVSLPAFILQMSVEASGVFELRLERFEPDHLTADRTGGCCRNQAGLCTDECTVYFRICLKHYQTDITSDGPCTFGEFQTPVLTGSDSLDTFANMQRIPFNFTWPETISVIIEAWHQPPPTTNANPFDLDNPLGDVIMFHDDQLLAQSTAHRTIRSDSNRTESVFVVNSTRLTYSYRVICDHKYYGPGCSDLCRPRDDGFGHYTCTANGTRICREGWTGPYCTEPVCAAGCNAQRGYCEVPHECRCRTGWQGKDCSECIRYPGCQKGTCQLPWQCNCLEGWGGLFCDQDLNYCTHHRPCVNGGTCTNTGLGSYTCDCPKGFTGANCEVRKDQCEVERCKNGGVCRATGPGNFTCDCPEGFSGKHCDLRSKTCSDNPCKNEGLCRQHATKGYGCLCKAGFEGKHCELDRDDCRTSPCKNGGTCHDLLNSFSCTCPAGYSGATCQHKTSTEDCSLSPCLNGGTCSPPHNGPTTTSTCTCAKGYEGGLCQTPSFRTCADSPCRQGASCENTGHGDFLCHCPQGFAGKLCDVTDTPSASLNLIEDPASAERLRSEADSKSSSSTIFAAVTGTACTLIVLLLLAAMFCFLQKRHNQKKQTNKSQLTTQQTLNFNMNNFQQKTSPPGHAVQIAKPWKPTMVQTCQNDNGEDLYSNYTALPKRINSCYGTPSNYGNTLSKGFENYSHPPSHNLNRNASDIYMKVMTNPTSHYQTPRRSHSTVASPSHYHPAPPPYSDHYPEFELAENVQQEFIY</sequence>
<dbReference type="GO" id="GO:0045179">
    <property type="term" value="C:apical cortex"/>
    <property type="evidence" value="ECO:0007669"/>
    <property type="project" value="UniProtKB-ARBA"/>
</dbReference>
<evidence type="ECO:0000256" key="5">
    <source>
        <dbReference type="ARBA" id="ARBA00022729"/>
    </source>
</evidence>
<dbReference type="GO" id="GO:0030718">
    <property type="term" value="P:germ-line stem cell population maintenance"/>
    <property type="evidence" value="ECO:0007669"/>
    <property type="project" value="UniProtKB-ARBA"/>
</dbReference>
<dbReference type="GO" id="GO:0032991">
    <property type="term" value="C:protein-containing complex"/>
    <property type="evidence" value="ECO:0007669"/>
    <property type="project" value="TreeGrafter"/>
</dbReference>
<dbReference type="Gene3D" id="2.10.25.10">
    <property type="entry name" value="Laminin"/>
    <property type="match status" value="7"/>
</dbReference>
<feature type="signal peptide" evidence="18">
    <location>
        <begin position="1"/>
        <end position="23"/>
    </location>
</feature>
<comment type="function">
    <text evidence="15">Putative Notch ligand involved in the mediation of Notch signaling.</text>
</comment>
<dbReference type="SMART" id="SM00051">
    <property type="entry name" value="DSL"/>
    <property type="match status" value="1"/>
</dbReference>
<proteinExistence type="predicted"/>
<name>A0A1D1VXB9_RAMVA</name>
<evidence type="ECO:0000256" key="12">
    <source>
        <dbReference type="ARBA" id="ARBA00023180"/>
    </source>
</evidence>
<accession>A0A1D1VXB9</accession>
<evidence type="ECO:0000256" key="9">
    <source>
        <dbReference type="ARBA" id="ARBA00022989"/>
    </source>
</evidence>
<dbReference type="InterPro" id="IPR018097">
    <property type="entry name" value="EGF_Ca-bd_CS"/>
</dbReference>
<dbReference type="SUPFAM" id="SSF57196">
    <property type="entry name" value="EGF/Laminin"/>
    <property type="match status" value="6"/>
</dbReference>
<dbReference type="Pfam" id="PF12661">
    <property type="entry name" value="hEGF"/>
    <property type="match status" value="1"/>
</dbReference>
<feature type="domain" description="EGF-like" evidence="19">
    <location>
        <begin position="497"/>
        <end position="534"/>
    </location>
</feature>
<dbReference type="FunFam" id="2.10.25.10:FF:000064">
    <property type="entry name" value="Delta-like protein"/>
    <property type="match status" value="1"/>
</dbReference>
<comment type="caution">
    <text evidence="13">Lacks conserved residue(s) required for the propagation of feature annotation.</text>
</comment>
<gene>
    <name evidence="21" type="primary">RvY_15133-1</name>
    <name evidence="21" type="synonym">RvY_15133.1</name>
    <name evidence="21" type="ORF">RvY_15133</name>
</gene>
<dbReference type="Gene3D" id="2.10.25.140">
    <property type="match status" value="1"/>
</dbReference>
<dbReference type="InterPro" id="IPR001881">
    <property type="entry name" value="EGF-like_Ca-bd_dom"/>
</dbReference>
<feature type="domain" description="EGF-like" evidence="19">
    <location>
        <begin position="336"/>
        <end position="373"/>
    </location>
</feature>
<reference evidence="21 22" key="1">
    <citation type="journal article" date="2016" name="Nat. Commun.">
        <title>Extremotolerant tardigrade genome and improved radiotolerance of human cultured cells by tardigrade-unique protein.</title>
        <authorList>
            <person name="Hashimoto T."/>
            <person name="Horikawa D.D."/>
            <person name="Saito Y."/>
            <person name="Kuwahara H."/>
            <person name="Kozuka-Hata H."/>
            <person name="Shin-I T."/>
            <person name="Minakuchi Y."/>
            <person name="Ohishi K."/>
            <person name="Motoyama A."/>
            <person name="Aizu T."/>
            <person name="Enomoto A."/>
            <person name="Kondo K."/>
            <person name="Tanaka S."/>
            <person name="Hara Y."/>
            <person name="Koshikawa S."/>
            <person name="Sagara H."/>
            <person name="Miura T."/>
            <person name="Yokobori S."/>
            <person name="Miyagawa K."/>
            <person name="Suzuki Y."/>
            <person name="Kubo T."/>
            <person name="Oyama M."/>
            <person name="Kohara Y."/>
            <person name="Fujiyama A."/>
            <person name="Arakawa K."/>
            <person name="Katayama T."/>
            <person name="Toyoda A."/>
            <person name="Kunieda T."/>
        </authorList>
    </citation>
    <scope>NUCLEOTIDE SEQUENCE [LARGE SCALE GENOMIC DNA]</scope>
    <source>
        <strain evidence="21 22">YOKOZUNA-1</strain>
    </source>
</reference>
<evidence type="ECO:0000256" key="4">
    <source>
        <dbReference type="ARBA" id="ARBA00022692"/>
    </source>
</evidence>
<evidence type="ECO:0000256" key="15">
    <source>
        <dbReference type="RuleBase" id="RU280815"/>
    </source>
</evidence>
<feature type="disulfide bond" evidence="13">
    <location>
        <begin position="363"/>
        <end position="372"/>
    </location>
</feature>
<dbReference type="Gene3D" id="2.60.40.3510">
    <property type="match status" value="1"/>
</dbReference>
<feature type="transmembrane region" description="Helical" evidence="17">
    <location>
        <begin position="568"/>
        <end position="592"/>
    </location>
</feature>
<dbReference type="InterPro" id="IPR011651">
    <property type="entry name" value="Notch_ligand_N"/>
</dbReference>
<dbReference type="PANTHER" id="PTHR24049:SF22">
    <property type="entry name" value="DROSOPHILA CRUMBS HOMOLOG"/>
    <property type="match status" value="1"/>
</dbReference>
<feature type="disulfide bond" evidence="14">
    <location>
        <begin position="220"/>
        <end position="229"/>
    </location>
</feature>
<evidence type="ECO:0000256" key="11">
    <source>
        <dbReference type="ARBA" id="ARBA00023157"/>
    </source>
</evidence>
<keyword evidence="8" id="KW-0832">Ubl conjugation</keyword>
<dbReference type="GO" id="GO:0005886">
    <property type="term" value="C:plasma membrane"/>
    <property type="evidence" value="ECO:0007669"/>
    <property type="project" value="TreeGrafter"/>
</dbReference>
<feature type="disulfide bond" evidence="13">
    <location>
        <begin position="484"/>
        <end position="493"/>
    </location>
</feature>
<keyword evidence="7" id="KW-0221">Differentiation</keyword>
<evidence type="ECO:0000256" key="18">
    <source>
        <dbReference type="SAM" id="SignalP"/>
    </source>
</evidence>
<dbReference type="FunFam" id="2.10.25.140:FF:000001">
    <property type="entry name" value="Delta-like protein"/>
    <property type="match status" value="1"/>
</dbReference>
<keyword evidence="22" id="KW-1185">Reference proteome</keyword>
<keyword evidence="2 15" id="KW-0217">Developmental protein</keyword>
<evidence type="ECO:0000259" key="19">
    <source>
        <dbReference type="PROSITE" id="PS50026"/>
    </source>
</evidence>
<dbReference type="GO" id="GO:0007157">
    <property type="term" value="P:heterophilic cell-cell adhesion via plasma membrane cell adhesion molecules"/>
    <property type="evidence" value="ECO:0007669"/>
    <property type="project" value="TreeGrafter"/>
</dbReference>
<evidence type="ECO:0000313" key="21">
    <source>
        <dbReference type="EMBL" id="GAV04933.1"/>
    </source>
</evidence>
<dbReference type="PANTHER" id="PTHR24049">
    <property type="entry name" value="CRUMBS FAMILY MEMBER"/>
    <property type="match status" value="1"/>
</dbReference>
<evidence type="ECO:0000256" key="3">
    <source>
        <dbReference type="ARBA" id="ARBA00022536"/>
    </source>
</evidence>
<comment type="caution">
    <text evidence="21">The sequence shown here is derived from an EMBL/GenBank/DDBJ whole genome shotgun (WGS) entry which is preliminary data.</text>
</comment>
<dbReference type="InterPro" id="IPR001774">
    <property type="entry name" value="DSL"/>
</dbReference>
<comment type="subcellular location">
    <subcellularLocation>
        <location evidence="1 15">Membrane</location>
        <topology evidence="1 15">Single-pass type I membrane protein</topology>
    </subcellularLocation>
</comment>
<dbReference type="EMBL" id="BDGG01000011">
    <property type="protein sequence ID" value="GAV04933.1"/>
    <property type="molecule type" value="Genomic_DNA"/>
</dbReference>
<feature type="domain" description="EGF-like" evidence="19">
    <location>
        <begin position="375"/>
        <end position="412"/>
    </location>
</feature>
<dbReference type="InterPro" id="IPR000152">
    <property type="entry name" value="EGF-type_Asp/Asn_hydroxyl_site"/>
</dbReference>
<dbReference type="GO" id="GO:0046331">
    <property type="term" value="P:lateral inhibition"/>
    <property type="evidence" value="ECO:0007669"/>
    <property type="project" value="UniProtKB-ARBA"/>
</dbReference>
<feature type="disulfide bond" evidence="14">
    <location>
        <begin position="187"/>
        <end position="196"/>
    </location>
</feature>
<dbReference type="GO" id="GO:0048018">
    <property type="term" value="F:receptor ligand activity"/>
    <property type="evidence" value="ECO:0007669"/>
    <property type="project" value="UniProtKB-ARBA"/>
</dbReference>
<evidence type="ECO:0000256" key="2">
    <source>
        <dbReference type="ARBA" id="ARBA00022473"/>
    </source>
</evidence>
<dbReference type="SMART" id="SM00181">
    <property type="entry name" value="EGF"/>
    <property type="match status" value="9"/>
</dbReference>
<dbReference type="PROSITE" id="PS50026">
    <property type="entry name" value="EGF_3"/>
    <property type="match status" value="6"/>
</dbReference>
<dbReference type="PRINTS" id="PR00010">
    <property type="entry name" value="EGFBLOOD"/>
</dbReference>
<dbReference type="AlphaFoldDB" id="A0A1D1VXB9"/>
<feature type="domain" description="DSL" evidence="20">
    <location>
        <begin position="185"/>
        <end position="229"/>
    </location>
</feature>
<dbReference type="PROSITE" id="PS01187">
    <property type="entry name" value="EGF_CA"/>
    <property type="match status" value="1"/>
</dbReference>
<evidence type="ECO:0000256" key="8">
    <source>
        <dbReference type="ARBA" id="ARBA00022843"/>
    </source>
</evidence>
<dbReference type="GO" id="GO:0045197">
    <property type="term" value="P:establishment or maintenance of epithelial cell apical/basal polarity"/>
    <property type="evidence" value="ECO:0007669"/>
    <property type="project" value="TreeGrafter"/>
</dbReference>
<organism evidence="21 22">
    <name type="scientific">Ramazzottius varieornatus</name>
    <name type="common">Water bear</name>
    <name type="synonym">Tardigrade</name>
    <dbReference type="NCBI Taxonomy" id="947166"/>
    <lineage>
        <taxon>Eukaryota</taxon>
        <taxon>Metazoa</taxon>
        <taxon>Ecdysozoa</taxon>
        <taxon>Tardigrada</taxon>
        <taxon>Eutardigrada</taxon>
        <taxon>Parachela</taxon>
        <taxon>Hypsibioidea</taxon>
        <taxon>Ramazzottiidae</taxon>
        <taxon>Ramazzottius</taxon>
    </lineage>
</organism>
<dbReference type="InterPro" id="IPR013032">
    <property type="entry name" value="EGF-like_CS"/>
</dbReference>
<protein>
    <recommendedName>
        <fullName evidence="15">Delta-like protein</fullName>
    </recommendedName>
</protein>
<dbReference type="PROSITE" id="PS51051">
    <property type="entry name" value="DSL"/>
    <property type="match status" value="1"/>
</dbReference>
<evidence type="ECO:0000256" key="13">
    <source>
        <dbReference type="PROSITE-ProRule" id="PRU00076"/>
    </source>
</evidence>
<dbReference type="FunFam" id="2.10.25.10:FF:000472">
    <property type="entry name" value="Uncharacterized protein, isoform A"/>
    <property type="match status" value="1"/>
</dbReference>
<dbReference type="GO" id="GO:0005509">
    <property type="term" value="F:calcium ion binding"/>
    <property type="evidence" value="ECO:0007669"/>
    <property type="project" value="InterPro"/>
</dbReference>